<keyword evidence="2" id="KW-0472">Membrane</keyword>
<comment type="caution">
    <text evidence="3">The sequence shown here is derived from an EMBL/GenBank/DDBJ whole genome shotgun (WGS) entry which is preliminary data.</text>
</comment>
<proteinExistence type="predicted"/>
<evidence type="ECO:0000256" key="1">
    <source>
        <dbReference type="SAM" id="MobiDB-lite"/>
    </source>
</evidence>
<name>A0A9P6W1D3_RHOMI</name>
<evidence type="ECO:0008006" key="5">
    <source>
        <dbReference type="Google" id="ProtNLM"/>
    </source>
</evidence>
<dbReference type="EMBL" id="PUHQ01000053">
    <property type="protein sequence ID" value="KAG0659492.1"/>
    <property type="molecule type" value="Genomic_DNA"/>
</dbReference>
<keyword evidence="2" id="KW-0812">Transmembrane</keyword>
<organism evidence="3 4">
    <name type="scientific">Rhodotorula mucilaginosa</name>
    <name type="common">Yeast</name>
    <name type="synonym">Rhodotorula rubra</name>
    <dbReference type="NCBI Taxonomy" id="5537"/>
    <lineage>
        <taxon>Eukaryota</taxon>
        <taxon>Fungi</taxon>
        <taxon>Dikarya</taxon>
        <taxon>Basidiomycota</taxon>
        <taxon>Pucciniomycotina</taxon>
        <taxon>Microbotryomycetes</taxon>
        <taxon>Sporidiobolales</taxon>
        <taxon>Sporidiobolaceae</taxon>
        <taxon>Rhodotorula</taxon>
    </lineage>
</organism>
<gene>
    <name evidence="3" type="ORF">C6P46_005129</name>
</gene>
<reference evidence="3 4" key="1">
    <citation type="submission" date="2020-11" db="EMBL/GenBank/DDBJ databases">
        <title>Kefir isolates.</title>
        <authorList>
            <person name="Marcisauskas S."/>
            <person name="Kim Y."/>
            <person name="Blasche S."/>
        </authorList>
    </citation>
    <scope>NUCLEOTIDE SEQUENCE [LARGE SCALE GENOMIC DNA]</scope>
    <source>
        <strain evidence="3 4">KR</strain>
    </source>
</reference>
<evidence type="ECO:0000313" key="3">
    <source>
        <dbReference type="EMBL" id="KAG0659492.1"/>
    </source>
</evidence>
<protein>
    <recommendedName>
        <fullName evidence="5">Transmembrane protein</fullName>
    </recommendedName>
</protein>
<feature type="transmembrane region" description="Helical" evidence="2">
    <location>
        <begin position="115"/>
        <end position="135"/>
    </location>
</feature>
<feature type="region of interest" description="Disordered" evidence="1">
    <location>
        <begin position="424"/>
        <end position="444"/>
    </location>
</feature>
<feature type="transmembrane region" description="Helical" evidence="2">
    <location>
        <begin position="178"/>
        <end position="202"/>
    </location>
</feature>
<evidence type="ECO:0000256" key="2">
    <source>
        <dbReference type="SAM" id="Phobius"/>
    </source>
</evidence>
<keyword evidence="4" id="KW-1185">Reference proteome</keyword>
<dbReference type="Proteomes" id="UP000777482">
    <property type="component" value="Unassembled WGS sequence"/>
</dbReference>
<sequence length="508" mass="55134">METAARLPAAIDSFAAAVAAIPAPLVTINSTLLNALLSTVASDLAPALPTRAQAQQEALLTNSTFLAEQFASLSSFLGGEAHVDLSTVSHEEAIAMVEIAATRYGIMTVWAPECWVLVALFVTAALLKLALVGMLTPQAIARVARAGAATPPSISLEKPSSEARELARMRLQKAARAALGHALNLIVSTMALTFQAMAWRLLVLPSTPIRLVDVKLLSVAMKLVLAGYAADLLFGDLRIEIFLHHFFSLALLFIGQLAAFKCQDPRFFRMAQWLLLQGTLEQTTYASMVAWHTSTYLRLQDHRPNLQRGLMQTAYLFMTVTKVITFPQKFAPAGFALYWLTRIKFADDAFPLAAHMRYKINGGETPPARIGPVFTVLGRCRRAVIPRRGRQAPLPLPLSPIGSEDGRSRSTTITWVDQKVDEDVKDGPPICHKESENPPVCHNELEHPALAPHELPLPASTRTSICSTDASLIGLASLPALLYNDWDTASYRKEAECAPPSKTSSAGA</sequence>
<dbReference type="OrthoDB" id="2528625at2759"/>
<evidence type="ECO:0000313" key="4">
    <source>
        <dbReference type="Proteomes" id="UP000777482"/>
    </source>
</evidence>
<feature type="compositionally biased region" description="Basic and acidic residues" evidence="1">
    <location>
        <begin position="424"/>
        <end position="436"/>
    </location>
</feature>
<accession>A0A9P6W1D3</accession>
<keyword evidence="2" id="KW-1133">Transmembrane helix</keyword>
<feature type="transmembrane region" description="Helical" evidence="2">
    <location>
        <begin position="241"/>
        <end position="260"/>
    </location>
</feature>
<dbReference type="AlphaFoldDB" id="A0A9P6W1D3"/>